<dbReference type="InterPro" id="IPR009072">
    <property type="entry name" value="Histone-fold"/>
</dbReference>
<dbReference type="InterPro" id="IPR037818">
    <property type="entry name" value="TAF8"/>
</dbReference>
<dbReference type="SMART" id="SM00576">
    <property type="entry name" value="BTP"/>
    <property type="match status" value="1"/>
</dbReference>
<dbReference type="Proteomes" id="UP001479436">
    <property type="component" value="Unassembled WGS sequence"/>
</dbReference>
<keyword evidence="4" id="KW-0539">Nucleus</keyword>
<evidence type="ECO:0000256" key="4">
    <source>
        <dbReference type="ARBA" id="ARBA00023242"/>
    </source>
</evidence>
<protein>
    <recommendedName>
        <fullName evidence="5">Bromodomain associated domain-containing protein</fullName>
    </recommendedName>
</protein>
<keyword evidence="3" id="KW-0804">Transcription</keyword>
<evidence type="ECO:0000256" key="1">
    <source>
        <dbReference type="ARBA" id="ARBA00004123"/>
    </source>
</evidence>
<evidence type="ECO:0000259" key="5">
    <source>
        <dbReference type="SMART" id="SM00576"/>
    </source>
</evidence>
<keyword evidence="7" id="KW-1185">Reference proteome</keyword>
<dbReference type="InterPro" id="IPR006565">
    <property type="entry name" value="BTP"/>
</dbReference>
<feature type="domain" description="Bromodomain associated" evidence="5">
    <location>
        <begin position="3"/>
        <end position="79"/>
    </location>
</feature>
<organism evidence="6 7">
    <name type="scientific">Basidiobolus ranarum</name>
    <dbReference type="NCBI Taxonomy" id="34480"/>
    <lineage>
        <taxon>Eukaryota</taxon>
        <taxon>Fungi</taxon>
        <taxon>Fungi incertae sedis</taxon>
        <taxon>Zoopagomycota</taxon>
        <taxon>Entomophthoromycotina</taxon>
        <taxon>Basidiobolomycetes</taxon>
        <taxon>Basidiobolales</taxon>
        <taxon>Basidiobolaceae</taxon>
        <taxon>Basidiobolus</taxon>
    </lineage>
</organism>
<gene>
    <name evidence="6" type="ORF">K7432_012674</name>
</gene>
<evidence type="ECO:0000256" key="3">
    <source>
        <dbReference type="ARBA" id="ARBA00023163"/>
    </source>
</evidence>
<dbReference type="PANTHER" id="PTHR46469">
    <property type="entry name" value="TRANSCRIPTION INITIATION FACTOR TFIID SUBUNIT 8"/>
    <property type="match status" value="1"/>
</dbReference>
<dbReference type="Pfam" id="PF07524">
    <property type="entry name" value="Bromo_TP"/>
    <property type="match status" value="1"/>
</dbReference>
<comment type="subcellular location">
    <subcellularLocation>
        <location evidence="1">Nucleus</location>
    </subcellularLocation>
</comment>
<accession>A0ABR2WKJ2</accession>
<reference evidence="6 7" key="1">
    <citation type="submission" date="2023-04" db="EMBL/GenBank/DDBJ databases">
        <title>Genome of Basidiobolus ranarum AG-B5.</title>
        <authorList>
            <person name="Stajich J.E."/>
            <person name="Carter-House D."/>
            <person name="Gryganskyi A."/>
        </authorList>
    </citation>
    <scope>NUCLEOTIDE SEQUENCE [LARGE SCALE GENOMIC DNA]</scope>
    <source>
        <strain evidence="6 7">AG-B5</strain>
    </source>
</reference>
<proteinExistence type="predicted"/>
<evidence type="ECO:0000256" key="2">
    <source>
        <dbReference type="ARBA" id="ARBA00023015"/>
    </source>
</evidence>
<evidence type="ECO:0000313" key="7">
    <source>
        <dbReference type="Proteomes" id="UP001479436"/>
    </source>
</evidence>
<comment type="caution">
    <text evidence="6">The sequence shown here is derived from an EMBL/GenBank/DDBJ whole genome shotgun (WGS) entry which is preliminary data.</text>
</comment>
<dbReference type="EMBL" id="JASJQH010001135">
    <property type="protein sequence ID" value="KAK9761996.1"/>
    <property type="molecule type" value="Genomic_DNA"/>
</dbReference>
<keyword evidence="2" id="KW-0805">Transcription regulation</keyword>
<dbReference type="PANTHER" id="PTHR46469:SF1">
    <property type="entry name" value="TRANSCRIPTION INITIATION FACTOR TFIID SUBUNIT 8"/>
    <property type="match status" value="1"/>
</dbReference>
<sequence>MTTLHYLEYYKRFIAIICRQAGFKGISSTALESLADITLLYMKEVLVSAHGYAELASRTQPNIADITHAFTELRIDIGQLIEFNLQMEQITIEMKDRTNRSNKLKKKLNKIDEESKVEKEVLVPENVIIEENTIATFPEYIPSHLPPLPTLLSESELEVLSLPKKP</sequence>
<dbReference type="SUPFAM" id="SSF47113">
    <property type="entry name" value="Histone-fold"/>
    <property type="match status" value="1"/>
</dbReference>
<evidence type="ECO:0000313" key="6">
    <source>
        <dbReference type="EMBL" id="KAK9761996.1"/>
    </source>
</evidence>
<dbReference type="Gene3D" id="1.10.20.10">
    <property type="entry name" value="Histone, subunit A"/>
    <property type="match status" value="1"/>
</dbReference>
<name>A0ABR2WKJ2_9FUNG</name>